<proteinExistence type="predicted"/>
<feature type="transmembrane region" description="Helical" evidence="1">
    <location>
        <begin position="214"/>
        <end position="235"/>
    </location>
</feature>
<feature type="transmembrane region" description="Helical" evidence="1">
    <location>
        <begin position="184"/>
        <end position="208"/>
    </location>
</feature>
<dbReference type="EMBL" id="JAAAIP010001904">
    <property type="protein sequence ID" value="KAG0302982.1"/>
    <property type="molecule type" value="Genomic_DNA"/>
</dbReference>
<reference evidence="2" key="1">
    <citation type="journal article" date="2020" name="Fungal Divers.">
        <title>Resolving the Mortierellaceae phylogeny through synthesis of multi-gene phylogenetics and phylogenomics.</title>
        <authorList>
            <person name="Vandepol N."/>
            <person name="Liber J."/>
            <person name="Desiro A."/>
            <person name="Na H."/>
            <person name="Kennedy M."/>
            <person name="Barry K."/>
            <person name="Grigoriev I.V."/>
            <person name="Miller A.N."/>
            <person name="O'Donnell K."/>
            <person name="Stajich J.E."/>
            <person name="Bonito G."/>
        </authorList>
    </citation>
    <scope>NUCLEOTIDE SEQUENCE</scope>
    <source>
        <strain evidence="2">REB-010B</strain>
    </source>
</reference>
<gene>
    <name evidence="2" type="ORF">BGZ99_002851</name>
</gene>
<comment type="caution">
    <text evidence="2">The sequence shown here is derived from an EMBL/GenBank/DDBJ whole genome shotgun (WGS) entry which is preliminary data.</text>
</comment>
<feature type="transmembrane region" description="Helical" evidence="1">
    <location>
        <begin position="151"/>
        <end position="172"/>
    </location>
</feature>
<dbReference type="AlphaFoldDB" id="A0A9P6QXS7"/>
<evidence type="ECO:0000256" key="1">
    <source>
        <dbReference type="SAM" id="Phobius"/>
    </source>
</evidence>
<keyword evidence="3" id="KW-1185">Reference proteome</keyword>
<dbReference type="OrthoDB" id="2371717at2759"/>
<dbReference type="Proteomes" id="UP000738325">
    <property type="component" value="Unassembled WGS sequence"/>
</dbReference>
<feature type="transmembrane region" description="Helical" evidence="1">
    <location>
        <begin position="34"/>
        <end position="55"/>
    </location>
</feature>
<accession>A0A9P6QXS7</accession>
<evidence type="ECO:0000313" key="3">
    <source>
        <dbReference type="Proteomes" id="UP000738325"/>
    </source>
</evidence>
<keyword evidence="1" id="KW-1133">Transmembrane helix</keyword>
<sequence length="263" mass="29455">MVSVDEVLSIIACFMFAGLFVGFLLRIIKSRWTVYYFLLAFALLRIVAYSIRAYIDSGAISPADSAFINLYITETILLSLGAIVFIKVLARLYGSILPKLRSQSMREPDLFERYVVERTRLFLLPLVALIIAGATLSTPDHSASQLELGATLRKIGICLLLILGLWFWYAAFTYRNLYSDNVRAFNIALITTTLMDISLVYKVVYAFYPQAQTTTAAFFILSPLIEFTALCVLCVDLKSHFLGHPFANDVEIQPTSGSGYHNV</sequence>
<keyword evidence="1" id="KW-0812">Transmembrane</keyword>
<feature type="transmembrane region" description="Helical" evidence="1">
    <location>
        <begin position="6"/>
        <end position="27"/>
    </location>
</feature>
<evidence type="ECO:0000313" key="2">
    <source>
        <dbReference type="EMBL" id="KAG0302982.1"/>
    </source>
</evidence>
<name>A0A9P6QXS7_9FUNG</name>
<feature type="transmembrane region" description="Helical" evidence="1">
    <location>
        <begin position="121"/>
        <end position="139"/>
    </location>
</feature>
<feature type="transmembrane region" description="Helical" evidence="1">
    <location>
        <begin position="75"/>
        <end position="100"/>
    </location>
</feature>
<keyword evidence="1" id="KW-0472">Membrane</keyword>
<protein>
    <submittedName>
        <fullName evidence="2">Uncharacterized protein</fullName>
    </submittedName>
</protein>
<organism evidence="2 3">
    <name type="scientific">Dissophora globulifera</name>
    <dbReference type="NCBI Taxonomy" id="979702"/>
    <lineage>
        <taxon>Eukaryota</taxon>
        <taxon>Fungi</taxon>
        <taxon>Fungi incertae sedis</taxon>
        <taxon>Mucoromycota</taxon>
        <taxon>Mortierellomycotina</taxon>
        <taxon>Mortierellomycetes</taxon>
        <taxon>Mortierellales</taxon>
        <taxon>Mortierellaceae</taxon>
        <taxon>Dissophora</taxon>
    </lineage>
</organism>